<dbReference type="InterPro" id="IPR052980">
    <property type="entry name" value="Crinkler_effector"/>
</dbReference>
<dbReference type="PANTHER" id="PTHR33129:SF1">
    <property type="entry name" value="ATP-BINDING PROTEIN"/>
    <property type="match status" value="1"/>
</dbReference>
<proteinExistence type="predicted"/>
<gene>
    <name evidence="1" type="ORF">DEBURN_LOCUS1366</name>
</gene>
<dbReference type="EMBL" id="CAJVPK010000059">
    <property type="protein sequence ID" value="CAG8440012.1"/>
    <property type="molecule type" value="Genomic_DNA"/>
</dbReference>
<dbReference type="AlphaFoldDB" id="A0A9N8V1S3"/>
<protein>
    <submittedName>
        <fullName evidence="1">6870_t:CDS:1</fullName>
    </submittedName>
</protein>
<dbReference type="Gene3D" id="3.40.50.11350">
    <property type="match status" value="1"/>
</dbReference>
<sequence length="781" mass="90714">MTVSRKFQILQLRQFPIINSNNSSIEEQIIRINQKYCGKPICKFLYVYLHGEQETKANLHFRSFTQLSEALNRTMVLTNVGHSRIEACKPFTFDFYYNVKKLKEEFPNVKFIEQSKFLNWVEERNLVNVPPDAEKIPLQLTIDHYQMFLNGNHKKSILYHEVNPNIQSFIEQGCFNLVKGLDLTDKKTLEKITFQYLNMSGKDVKRPEARKKFSQFLIKSFDTDSDIMLIKHKIGEPLFPKVMPIIPYADHIIKESYKIRKKLLPKYIAIHWRMEQAIPELLPQCAKNLVETIKLLFNVTDIKNVYLATDYPLLANSSQSSTFRDLTEYHKSAMKILKENINFNTWVSLDGLKKLREDGMHDEEFLGAGLQGILDKLVCVHSNYFISGPSGCSRVLSTFTRTIAQLRESMKKGGDVSLQNVILRWKPPKIEKINRSAKRQKLGNPMFTNILEVALSLRKALPESLRDNIMEEEQEESTSINANLIQHPDGKPLAAIKEHILYVRESYTDLYHIVTNENCDPCSLYLAPDGNLLYCFTDSNLFVGKFEEFSEQLYNSKTWYLVDDTVPKDVLERTVVSASSKRIKDRGFKEFIKNLMNKFCMPLWSIEELEACRLSAFPVIPQDLMLDLSDELGGVPRYVLQIPAYIICQESPNFEDQPFVLNNWDVIKKRSLECVKEALSEISDFKFIQCFSINAQYVEFTLFISGQTLSTESNPSRGPLVIFLIKFRKYWKIVNRPTIRNFGVVDLIFTLNCIFQVTVFQKHLVKQSELIKIVHIFYRAR</sequence>
<evidence type="ECO:0000313" key="2">
    <source>
        <dbReference type="Proteomes" id="UP000789706"/>
    </source>
</evidence>
<organism evidence="1 2">
    <name type="scientific">Diversispora eburnea</name>
    <dbReference type="NCBI Taxonomy" id="1213867"/>
    <lineage>
        <taxon>Eukaryota</taxon>
        <taxon>Fungi</taxon>
        <taxon>Fungi incertae sedis</taxon>
        <taxon>Mucoromycota</taxon>
        <taxon>Glomeromycotina</taxon>
        <taxon>Glomeromycetes</taxon>
        <taxon>Diversisporales</taxon>
        <taxon>Diversisporaceae</taxon>
        <taxon>Diversispora</taxon>
    </lineage>
</organism>
<evidence type="ECO:0000313" key="1">
    <source>
        <dbReference type="EMBL" id="CAG8440012.1"/>
    </source>
</evidence>
<reference evidence="1" key="1">
    <citation type="submission" date="2021-06" db="EMBL/GenBank/DDBJ databases">
        <authorList>
            <person name="Kallberg Y."/>
            <person name="Tangrot J."/>
            <person name="Rosling A."/>
        </authorList>
    </citation>
    <scope>NUCLEOTIDE SEQUENCE</scope>
    <source>
        <strain evidence="1">AZ414A</strain>
    </source>
</reference>
<dbReference type="OrthoDB" id="2020419at2759"/>
<dbReference type="Proteomes" id="UP000789706">
    <property type="component" value="Unassembled WGS sequence"/>
</dbReference>
<comment type="caution">
    <text evidence="1">The sequence shown here is derived from an EMBL/GenBank/DDBJ whole genome shotgun (WGS) entry which is preliminary data.</text>
</comment>
<dbReference type="CDD" id="cd11296">
    <property type="entry name" value="O-FucT_like"/>
    <property type="match status" value="1"/>
</dbReference>
<keyword evidence="2" id="KW-1185">Reference proteome</keyword>
<accession>A0A9N8V1S3</accession>
<name>A0A9N8V1S3_9GLOM</name>
<dbReference type="PANTHER" id="PTHR33129">
    <property type="entry name" value="PROTEIN KINASE DOMAIN-CONTAINING PROTEIN-RELATED"/>
    <property type="match status" value="1"/>
</dbReference>